<dbReference type="AlphaFoldDB" id="A0AB36K0T9"/>
<evidence type="ECO:0000313" key="1">
    <source>
        <dbReference type="EMBL" id="OOE41379.1"/>
    </source>
</evidence>
<protein>
    <recommendedName>
        <fullName evidence="3">Transcriptional regulator</fullName>
    </recommendedName>
</protein>
<organism evidence="1 2">
    <name type="scientific">Salinivibrio kushneri</name>
    <dbReference type="NCBI Taxonomy" id="1908198"/>
    <lineage>
        <taxon>Bacteria</taxon>
        <taxon>Pseudomonadati</taxon>
        <taxon>Pseudomonadota</taxon>
        <taxon>Gammaproteobacteria</taxon>
        <taxon>Vibrionales</taxon>
        <taxon>Vibrionaceae</taxon>
        <taxon>Salinivibrio</taxon>
    </lineage>
</organism>
<accession>A0AB36K0T9</accession>
<evidence type="ECO:0000313" key="2">
    <source>
        <dbReference type="Proteomes" id="UP000188726"/>
    </source>
</evidence>
<gene>
    <name evidence="1" type="ORF">BZG09_15665</name>
</gene>
<reference evidence="1 2" key="1">
    <citation type="journal article" date="2017" name="Genome Announc.">
        <title>Draft Genome Sequences of Salinivibrio proteolyticus, Salinivibrio sharmensis, Salinivibrio siamensis, Salinivibrio costicola subsp. alcaliphilus, Salinivibrio costicola subsp. vallismortis, and 29 New Isolates Belonging to the Genus Salinivibrio.</title>
        <authorList>
            <person name="Lopez-Hermoso C."/>
            <person name="de la Haba R.R."/>
            <person name="Sanchez-Porro C."/>
            <person name="Bayliss S.C."/>
            <person name="Feil E.J."/>
            <person name="Ventosa A."/>
        </authorList>
    </citation>
    <scope>NUCLEOTIDE SEQUENCE [LARGE SCALE GENOMIC DNA]</scope>
    <source>
        <strain evidence="1 2">IC202</strain>
    </source>
</reference>
<dbReference type="RefSeq" id="WP_077459542.1">
    <property type="nucleotide sequence ID" value="NZ_MUEO01000060.1"/>
</dbReference>
<dbReference type="Proteomes" id="UP000188726">
    <property type="component" value="Unassembled WGS sequence"/>
</dbReference>
<sequence length="104" mass="11733">MQPNHEEMRAELAADAFVAYVRLLSLHSSDKAQAIKEIAGCIGKSEITVRGWQKRGVQGRDNAMVMCQFAQLRGFYFGIHMLMPTEKVVARYIDIERARLGYAA</sequence>
<proteinExistence type="predicted"/>
<comment type="caution">
    <text evidence="1">The sequence shown here is derived from an EMBL/GenBank/DDBJ whole genome shotgun (WGS) entry which is preliminary data.</text>
</comment>
<name>A0AB36K0T9_9GAMM</name>
<evidence type="ECO:0008006" key="3">
    <source>
        <dbReference type="Google" id="ProtNLM"/>
    </source>
</evidence>
<dbReference type="EMBL" id="MUEO01000060">
    <property type="protein sequence ID" value="OOE41379.1"/>
    <property type="molecule type" value="Genomic_DNA"/>
</dbReference>